<organism evidence="1">
    <name type="scientific">Octopus bimaculoides</name>
    <name type="common">California two-spotted octopus</name>
    <dbReference type="NCBI Taxonomy" id="37653"/>
    <lineage>
        <taxon>Eukaryota</taxon>
        <taxon>Metazoa</taxon>
        <taxon>Spiralia</taxon>
        <taxon>Lophotrochozoa</taxon>
        <taxon>Mollusca</taxon>
        <taxon>Cephalopoda</taxon>
        <taxon>Coleoidea</taxon>
        <taxon>Octopodiformes</taxon>
        <taxon>Octopoda</taxon>
        <taxon>Incirrata</taxon>
        <taxon>Octopodidae</taxon>
        <taxon>Octopus</taxon>
    </lineage>
</organism>
<name>A0A0L8G1Q6_OCTBM</name>
<proteinExistence type="predicted"/>
<dbReference type="EMBL" id="KQ424470">
    <property type="protein sequence ID" value="KOF70951.1"/>
    <property type="molecule type" value="Genomic_DNA"/>
</dbReference>
<protein>
    <submittedName>
        <fullName evidence="1">Uncharacterized protein</fullName>
    </submittedName>
</protein>
<dbReference type="AlphaFoldDB" id="A0A0L8G1Q6"/>
<accession>A0A0L8G1Q6</accession>
<reference evidence="1" key="1">
    <citation type="submission" date="2015-07" db="EMBL/GenBank/DDBJ databases">
        <title>MeaNS - Measles Nucleotide Surveillance Program.</title>
        <authorList>
            <person name="Tran T."/>
            <person name="Druce J."/>
        </authorList>
    </citation>
    <scope>NUCLEOTIDE SEQUENCE</scope>
    <source>
        <strain evidence="1">UCB-OBI-ISO-001</strain>
        <tissue evidence="1">Gonad</tissue>
    </source>
</reference>
<sequence>MHGKRKTLCAMHEKPTTETIEKTSEIAGICECLCIHNHTNQKAKSFAIECRQAEVYEIK</sequence>
<evidence type="ECO:0000313" key="1">
    <source>
        <dbReference type="EMBL" id="KOF70951.1"/>
    </source>
</evidence>
<gene>
    <name evidence="1" type="ORF">OCBIM_22001912mg</name>
</gene>